<name>A0ABM9HIB3_9PROT</name>
<keyword evidence="2" id="KW-0472">Membrane</keyword>
<gene>
    <name evidence="3" type="ORF">R53529_LOCUS136</name>
</gene>
<proteinExistence type="predicted"/>
<evidence type="ECO:0000256" key="2">
    <source>
        <dbReference type="SAM" id="Phobius"/>
    </source>
</evidence>
<evidence type="ECO:0008006" key="5">
    <source>
        <dbReference type="Google" id="ProtNLM"/>
    </source>
</evidence>
<feature type="transmembrane region" description="Helical" evidence="2">
    <location>
        <begin position="12"/>
        <end position="30"/>
    </location>
</feature>
<keyword evidence="4" id="KW-1185">Reference proteome</keyword>
<dbReference type="Proteomes" id="UP001154259">
    <property type="component" value="Unassembled WGS sequence"/>
</dbReference>
<keyword evidence="2" id="KW-1133">Transmembrane helix</keyword>
<dbReference type="EMBL" id="CAMXCS010000001">
    <property type="protein sequence ID" value="CAI3924374.1"/>
    <property type="molecule type" value="Genomic_DNA"/>
</dbReference>
<protein>
    <recommendedName>
        <fullName evidence="5">Lipoprotein</fullName>
    </recommendedName>
</protein>
<keyword evidence="2" id="KW-0812">Transmembrane</keyword>
<organism evidence="3 4">
    <name type="scientific">Commensalibacter communis</name>
    <dbReference type="NCBI Taxonomy" id="2972786"/>
    <lineage>
        <taxon>Bacteria</taxon>
        <taxon>Pseudomonadati</taxon>
        <taxon>Pseudomonadota</taxon>
        <taxon>Alphaproteobacteria</taxon>
        <taxon>Acetobacterales</taxon>
        <taxon>Acetobacteraceae</taxon>
    </lineage>
</organism>
<comment type="caution">
    <text evidence="3">The sequence shown here is derived from an EMBL/GenBank/DDBJ whole genome shotgun (WGS) entry which is preliminary data.</text>
</comment>
<accession>A0ABM9HIB3</accession>
<evidence type="ECO:0000313" key="4">
    <source>
        <dbReference type="Proteomes" id="UP001154259"/>
    </source>
</evidence>
<reference evidence="3" key="1">
    <citation type="submission" date="2022-10" db="EMBL/GenBank/DDBJ databases">
        <authorList>
            <person name="Botero Cardona J."/>
        </authorList>
    </citation>
    <scope>NUCLEOTIDE SEQUENCE</scope>
    <source>
        <strain evidence="3">R-53529</strain>
    </source>
</reference>
<feature type="region of interest" description="Disordered" evidence="1">
    <location>
        <begin position="33"/>
        <end position="58"/>
    </location>
</feature>
<evidence type="ECO:0000313" key="3">
    <source>
        <dbReference type="EMBL" id="CAI3924374.1"/>
    </source>
</evidence>
<sequence length="58" mass="6236">MDTIITGLIMNKYISLCLVLSCLTIVTIQLSGCGRKGSPKPPGPADKITYPRNYPPAD</sequence>
<evidence type="ECO:0000256" key="1">
    <source>
        <dbReference type="SAM" id="MobiDB-lite"/>
    </source>
</evidence>